<dbReference type="EC" id="3.4.11.2" evidence="4"/>
<dbReference type="EMBL" id="DOYJ01000156">
    <property type="protein sequence ID" value="HCB75619.1"/>
    <property type="molecule type" value="Genomic_DNA"/>
</dbReference>
<dbReference type="GO" id="GO:0016285">
    <property type="term" value="F:alanyl aminopeptidase activity"/>
    <property type="evidence" value="ECO:0007669"/>
    <property type="project" value="UniProtKB-EC"/>
</dbReference>
<protein>
    <recommendedName>
        <fullName evidence="5">Aminopeptidase N</fullName>
        <ecNumber evidence="4">3.4.11.2</ecNumber>
    </recommendedName>
</protein>
<evidence type="ECO:0000256" key="4">
    <source>
        <dbReference type="ARBA" id="ARBA00012564"/>
    </source>
</evidence>
<evidence type="ECO:0000259" key="12">
    <source>
        <dbReference type="Pfam" id="PF01433"/>
    </source>
</evidence>
<reference evidence="13 14" key="1">
    <citation type="journal article" date="2018" name="Nat. Biotechnol.">
        <title>A standardized bacterial taxonomy based on genome phylogeny substantially revises the tree of life.</title>
        <authorList>
            <person name="Parks D.H."/>
            <person name="Chuvochina M."/>
            <person name="Waite D.W."/>
            <person name="Rinke C."/>
            <person name="Skarshewski A."/>
            <person name="Chaumeil P.A."/>
            <person name="Hugenholtz P."/>
        </authorList>
    </citation>
    <scope>NUCLEOTIDE SEQUENCE [LARGE SCALE GENOMIC DNA]</scope>
    <source>
        <strain evidence="13">UBA9015</strain>
    </source>
</reference>
<dbReference type="SUPFAM" id="SSF55486">
    <property type="entry name" value="Metalloproteases ('zincins'), catalytic domain"/>
    <property type="match status" value="1"/>
</dbReference>
<dbReference type="Gene3D" id="2.60.40.1730">
    <property type="entry name" value="tricorn interacting facor f3 domain"/>
    <property type="match status" value="1"/>
</dbReference>
<comment type="caution">
    <text evidence="13">The sequence shown here is derived from an EMBL/GenBank/DDBJ whole genome shotgun (WGS) entry which is preliminary data.</text>
</comment>
<keyword evidence="10" id="KW-0862">Zinc</keyword>
<dbReference type="GO" id="GO:0016020">
    <property type="term" value="C:membrane"/>
    <property type="evidence" value="ECO:0007669"/>
    <property type="project" value="TreeGrafter"/>
</dbReference>
<evidence type="ECO:0000256" key="2">
    <source>
        <dbReference type="ARBA" id="ARBA00001947"/>
    </source>
</evidence>
<evidence type="ECO:0000256" key="1">
    <source>
        <dbReference type="ARBA" id="ARBA00000098"/>
    </source>
</evidence>
<dbReference type="InterPro" id="IPR027268">
    <property type="entry name" value="Peptidase_M4/M1_CTD_sf"/>
</dbReference>
<dbReference type="Gene3D" id="1.10.390.10">
    <property type="entry name" value="Neutral Protease Domain 2"/>
    <property type="match status" value="1"/>
</dbReference>
<sequence length="587" mass="64899">MYSPTAPEGGTTCSLYGVRAQAINRVIAGAFVALALTAAAPDPGKPPLTAQTALSGGPIDPEQAKLTFETADLSFEIFPERQALSGVALLTFTAKAPLTKLVIDLDRNLPVAAIAIDGRALAKGAWRNPEGRMTIDLPRPVAAGAKVTARIAYGGAPHVAVRAPWDGGFVWSKAPTGEPWIATAVQGEGCDLFWPCIDAPTFEPKTVDLHITVPRGLSAPSNGRLVGVDTLPDGRTRWNWRAKNPNTYAIALNIGPYEEMKGTHRSAYGNDIPLRFWHLKGNAEKARGLFAEFGPTIDFFEREVGPYPFAEEKVGVVETPHLGMEHQTINAYGNGYKPSAEGFDWLFHHEFAHEWFANQMTVSNWDDFWLHEGYAQYMQPLYGLRREGYARYIAMLIEGRARVANRHPIVSGQPRDEEAVYNDKDGPGGDIYFKGAWMLHTLRGYVGDKAFGQITRRLVYGRPDPKPGDFVPRYTSTAEYRRIVREVTGRDMDWFLDAYLRQAALPDLVETRTPGRLSLEWRVPGGKPFPLPVEVEVDGRIEKLPMTNSRGSIAVPAGAAVTIDPMMRVLRRLPAYERMQEARARSS</sequence>
<evidence type="ECO:0000256" key="7">
    <source>
        <dbReference type="ARBA" id="ARBA00022670"/>
    </source>
</evidence>
<evidence type="ECO:0000256" key="8">
    <source>
        <dbReference type="ARBA" id="ARBA00022723"/>
    </source>
</evidence>
<dbReference type="SUPFAM" id="SSF63737">
    <property type="entry name" value="Leukotriene A4 hydrolase N-terminal domain"/>
    <property type="match status" value="1"/>
</dbReference>
<keyword evidence="6" id="KW-0031">Aminopeptidase</keyword>
<keyword evidence="11" id="KW-0482">Metalloprotease</keyword>
<evidence type="ECO:0000256" key="9">
    <source>
        <dbReference type="ARBA" id="ARBA00022801"/>
    </source>
</evidence>
<comment type="catalytic activity">
    <reaction evidence="1">
        <text>Release of an N-terminal amino acid, Xaa-|-Yaa- from a peptide, amide or arylamide. Xaa is preferably Ala, but may be most amino acids including Pro (slow action). When a terminal hydrophobic residue is followed by a prolyl residue, the two may be released as an intact Xaa-Pro dipeptide.</text>
        <dbReference type="EC" id="3.4.11.2"/>
    </reaction>
</comment>
<dbReference type="PANTHER" id="PTHR11533">
    <property type="entry name" value="PROTEASE M1 ZINC METALLOPROTEASE"/>
    <property type="match status" value="1"/>
</dbReference>
<dbReference type="GO" id="GO:0042277">
    <property type="term" value="F:peptide binding"/>
    <property type="evidence" value="ECO:0007669"/>
    <property type="project" value="TreeGrafter"/>
</dbReference>
<dbReference type="PRINTS" id="PR00756">
    <property type="entry name" value="ALADIPTASE"/>
</dbReference>
<proteinExistence type="inferred from homology"/>
<comment type="cofactor">
    <cofactor evidence="2">
        <name>Zn(2+)</name>
        <dbReference type="ChEBI" id="CHEBI:29105"/>
    </cofactor>
</comment>
<evidence type="ECO:0000313" key="14">
    <source>
        <dbReference type="Proteomes" id="UP000262699"/>
    </source>
</evidence>
<dbReference type="InterPro" id="IPR050344">
    <property type="entry name" value="Peptidase_M1_aminopeptidases"/>
</dbReference>
<dbReference type="Proteomes" id="UP000262699">
    <property type="component" value="Unassembled WGS sequence"/>
</dbReference>
<name>A0A3D0WAQ0_9SPHN</name>
<dbReference type="GO" id="GO:0070006">
    <property type="term" value="F:metalloaminopeptidase activity"/>
    <property type="evidence" value="ECO:0007669"/>
    <property type="project" value="TreeGrafter"/>
</dbReference>
<evidence type="ECO:0000313" key="13">
    <source>
        <dbReference type="EMBL" id="HCB75619.1"/>
    </source>
</evidence>
<dbReference type="GO" id="GO:0005737">
    <property type="term" value="C:cytoplasm"/>
    <property type="evidence" value="ECO:0007669"/>
    <property type="project" value="TreeGrafter"/>
</dbReference>
<dbReference type="CDD" id="cd09603">
    <property type="entry name" value="M1_APN_like"/>
    <property type="match status" value="1"/>
</dbReference>
<dbReference type="GO" id="GO:0008270">
    <property type="term" value="F:zinc ion binding"/>
    <property type="evidence" value="ECO:0007669"/>
    <property type="project" value="InterPro"/>
</dbReference>
<comment type="similarity">
    <text evidence="3">Belongs to the peptidase M1 family.</text>
</comment>
<dbReference type="GO" id="GO:0043171">
    <property type="term" value="P:peptide catabolic process"/>
    <property type="evidence" value="ECO:0007669"/>
    <property type="project" value="TreeGrafter"/>
</dbReference>
<feature type="domain" description="Peptidase M1 membrane alanine aminopeptidase" evidence="12">
    <location>
        <begin position="348"/>
        <end position="454"/>
    </location>
</feature>
<keyword evidence="9" id="KW-0378">Hydrolase</keyword>
<evidence type="ECO:0000256" key="3">
    <source>
        <dbReference type="ARBA" id="ARBA00010136"/>
    </source>
</evidence>
<dbReference type="AlphaFoldDB" id="A0A3D0WAQ0"/>
<dbReference type="InterPro" id="IPR014782">
    <property type="entry name" value="Peptidase_M1_dom"/>
</dbReference>
<organism evidence="13 14">
    <name type="scientific">Sphingomonas bacterium</name>
    <dbReference type="NCBI Taxonomy" id="1895847"/>
    <lineage>
        <taxon>Bacteria</taxon>
        <taxon>Pseudomonadati</taxon>
        <taxon>Pseudomonadota</taxon>
        <taxon>Alphaproteobacteria</taxon>
        <taxon>Sphingomonadales</taxon>
        <taxon>Sphingomonadaceae</taxon>
        <taxon>Sphingomonas</taxon>
    </lineage>
</organism>
<evidence type="ECO:0000256" key="11">
    <source>
        <dbReference type="ARBA" id="ARBA00023049"/>
    </source>
</evidence>
<dbReference type="PANTHER" id="PTHR11533:SF174">
    <property type="entry name" value="PUROMYCIN-SENSITIVE AMINOPEPTIDASE-RELATED"/>
    <property type="match status" value="1"/>
</dbReference>
<keyword evidence="7" id="KW-0645">Protease</keyword>
<dbReference type="InterPro" id="IPR042097">
    <property type="entry name" value="Aminopeptidase_N-like_N_sf"/>
</dbReference>
<keyword evidence="8" id="KW-0479">Metal-binding</keyword>
<accession>A0A3D0WAQ0</accession>
<dbReference type="GO" id="GO:0006508">
    <property type="term" value="P:proteolysis"/>
    <property type="evidence" value="ECO:0007669"/>
    <property type="project" value="UniProtKB-KW"/>
</dbReference>
<dbReference type="InterPro" id="IPR001930">
    <property type="entry name" value="Peptidase_M1"/>
</dbReference>
<dbReference type="GO" id="GO:0005615">
    <property type="term" value="C:extracellular space"/>
    <property type="evidence" value="ECO:0007669"/>
    <property type="project" value="TreeGrafter"/>
</dbReference>
<evidence type="ECO:0000256" key="6">
    <source>
        <dbReference type="ARBA" id="ARBA00022438"/>
    </source>
</evidence>
<evidence type="ECO:0000256" key="10">
    <source>
        <dbReference type="ARBA" id="ARBA00022833"/>
    </source>
</evidence>
<evidence type="ECO:0000256" key="5">
    <source>
        <dbReference type="ARBA" id="ARBA00015611"/>
    </source>
</evidence>
<gene>
    <name evidence="13" type="ORF">DEP91_05520</name>
</gene>
<dbReference type="Pfam" id="PF01433">
    <property type="entry name" value="Peptidase_M1"/>
    <property type="match status" value="1"/>
</dbReference>